<evidence type="ECO:0000256" key="1">
    <source>
        <dbReference type="SAM" id="MobiDB-lite"/>
    </source>
</evidence>
<evidence type="ECO:0000313" key="2">
    <source>
        <dbReference type="EMBL" id="GFH16588.1"/>
    </source>
</evidence>
<proteinExistence type="predicted"/>
<dbReference type="EMBL" id="BLLF01001019">
    <property type="protein sequence ID" value="GFH16588.1"/>
    <property type="molecule type" value="Genomic_DNA"/>
</dbReference>
<dbReference type="PANTHER" id="PTHR33667:SF7">
    <property type="entry name" value="RIKEN CDNA 1810020O05 GENE"/>
    <property type="match status" value="1"/>
</dbReference>
<sequence>MPLRAHLLPDAPARTELLDTKCAPVKLRVCWPPQAEPREQEGRAGPWSARQAAEGGGTGLATRSVGFGLPDVFLAGDCPADQVLGWCREQPLLLEVHDRTALPDPPDLTLIRAAASGQEGGPPPPGPQDEGYVCAVARISLLDLARCATRTAFCAPLAPHTTVRSA</sequence>
<dbReference type="PANTHER" id="PTHR33667">
    <property type="entry name" value="SI:DKEY-57N24.6"/>
    <property type="match status" value="1"/>
</dbReference>
<name>A0A699ZC18_HAELA</name>
<comment type="caution">
    <text evidence="2">The sequence shown here is derived from an EMBL/GenBank/DDBJ whole genome shotgun (WGS) entry which is preliminary data.</text>
</comment>
<keyword evidence="3" id="KW-1185">Reference proteome</keyword>
<organism evidence="2 3">
    <name type="scientific">Haematococcus lacustris</name>
    <name type="common">Green alga</name>
    <name type="synonym">Haematococcus pluvialis</name>
    <dbReference type="NCBI Taxonomy" id="44745"/>
    <lineage>
        <taxon>Eukaryota</taxon>
        <taxon>Viridiplantae</taxon>
        <taxon>Chlorophyta</taxon>
        <taxon>core chlorophytes</taxon>
        <taxon>Chlorophyceae</taxon>
        <taxon>CS clade</taxon>
        <taxon>Chlamydomonadales</taxon>
        <taxon>Haematococcaceae</taxon>
        <taxon>Haematococcus</taxon>
    </lineage>
</organism>
<accession>A0A699ZC18</accession>
<dbReference type="AlphaFoldDB" id="A0A699ZC18"/>
<reference evidence="2 3" key="1">
    <citation type="submission" date="2020-02" db="EMBL/GenBank/DDBJ databases">
        <title>Draft genome sequence of Haematococcus lacustris strain NIES-144.</title>
        <authorList>
            <person name="Morimoto D."/>
            <person name="Nakagawa S."/>
            <person name="Yoshida T."/>
            <person name="Sawayama S."/>
        </authorList>
    </citation>
    <scope>NUCLEOTIDE SEQUENCE [LARGE SCALE GENOMIC DNA]</scope>
    <source>
        <strain evidence="2 3">NIES-144</strain>
    </source>
</reference>
<gene>
    <name evidence="2" type="ORF">HaLaN_13031</name>
</gene>
<protein>
    <submittedName>
        <fullName evidence="2">Uncharacterized protein</fullName>
    </submittedName>
</protein>
<dbReference type="Proteomes" id="UP000485058">
    <property type="component" value="Unassembled WGS sequence"/>
</dbReference>
<feature type="region of interest" description="Disordered" evidence="1">
    <location>
        <begin position="36"/>
        <end position="56"/>
    </location>
</feature>
<evidence type="ECO:0000313" key="3">
    <source>
        <dbReference type="Proteomes" id="UP000485058"/>
    </source>
</evidence>